<organism evidence="2 3">
    <name type="scientific">Stylonychia lemnae</name>
    <name type="common">Ciliate</name>
    <dbReference type="NCBI Taxonomy" id="5949"/>
    <lineage>
        <taxon>Eukaryota</taxon>
        <taxon>Sar</taxon>
        <taxon>Alveolata</taxon>
        <taxon>Ciliophora</taxon>
        <taxon>Intramacronucleata</taxon>
        <taxon>Spirotrichea</taxon>
        <taxon>Stichotrichia</taxon>
        <taxon>Sporadotrichida</taxon>
        <taxon>Oxytrichidae</taxon>
        <taxon>Stylonychinae</taxon>
        <taxon>Stylonychia</taxon>
    </lineage>
</organism>
<feature type="region of interest" description="Disordered" evidence="1">
    <location>
        <begin position="28"/>
        <end position="97"/>
    </location>
</feature>
<reference evidence="2 3" key="1">
    <citation type="submission" date="2014-06" db="EMBL/GenBank/DDBJ databases">
        <authorList>
            <person name="Swart Estienne"/>
        </authorList>
    </citation>
    <scope>NUCLEOTIDE SEQUENCE [LARGE SCALE GENOMIC DNA]</scope>
    <source>
        <strain evidence="2 3">130c</strain>
    </source>
</reference>
<dbReference type="Proteomes" id="UP000039865">
    <property type="component" value="Unassembled WGS sequence"/>
</dbReference>
<evidence type="ECO:0000313" key="3">
    <source>
        <dbReference type="Proteomes" id="UP000039865"/>
    </source>
</evidence>
<dbReference type="AlphaFoldDB" id="A0A078AP30"/>
<sequence length="147" mass="16695">MMIDKQKALSEVKVEELKLHFNSDIKPLTRNSSITKKESASHKNQGLQKSSAKKYDQAAHSSNAFSKSTMDDEMYQIEQSQNKSQYQKRESKASSQNAIHKKIVLIGNTAVGHQRVLASKCVEQWASRYVICADRYLGPFTRTEKIT</sequence>
<dbReference type="InParanoid" id="A0A078AP30"/>
<keyword evidence="3" id="KW-1185">Reference proteome</keyword>
<proteinExistence type="predicted"/>
<feature type="compositionally biased region" description="Polar residues" evidence="1">
    <location>
        <begin position="59"/>
        <end position="68"/>
    </location>
</feature>
<evidence type="ECO:0000256" key="1">
    <source>
        <dbReference type="SAM" id="MobiDB-lite"/>
    </source>
</evidence>
<dbReference type="EMBL" id="CCKQ01011507">
    <property type="protein sequence ID" value="CDW83077.1"/>
    <property type="molecule type" value="Genomic_DNA"/>
</dbReference>
<gene>
    <name evidence="2" type="primary">Contig7998.g8530</name>
    <name evidence="2" type="ORF">STYLEM_12116</name>
</gene>
<evidence type="ECO:0000313" key="2">
    <source>
        <dbReference type="EMBL" id="CDW83077.1"/>
    </source>
</evidence>
<name>A0A078AP30_STYLE</name>
<accession>A0A078AP30</accession>
<protein>
    <submittedName>
        <fullName evidence="2">Uncharacterized protein</fullName>
    </submittedName>
</protein>